<protein>
    <recommendedName>
        <fullName evidence="3">Glycosyltransferase family 1 protein</fullName>
    </recommendedName>
</protein>
<gene>
    <name evidence="1" type="ORF">BPO_1805</name>
</gene>
<reference evidence="1" key="1">
    <citation type="submission" date="2023-10" db="EMBL/GenBank/DDBJ databases">
        <title>Characterization and whole genome sequencing of a novel strain of Bergeyella porcorum QD2021 isolated from pig.</title>
        <authorList>
            <person name="Liu G."/>
            <person name="Chen C."/>
            <person name="Han X."/>
        </authorList>
    </citation>
    <scope>NUCLEOTIDE SEQUENCE</scope>
    <source>
        <strain evidence="1">QD2021</strain>
    </source>
</reference>
<dbReference type="KEGG" id="bpor:BPO_1805"/>
<accession>A0AAU0F8W8</accession>
<proteinExistence type="predicted"/>
<dbReference type="Proteomes" id="UP001432059">
    <property type="component" value="Chromosome"/>
</dbReference>
<evidence type="ECO:0000313" key="1">
    <source>
        <dbReference type="EMBL" id="WOC52452.1"/>
    </source>
</evidence>
<keyword evidence="2" id="KW-1185">Reference proteome</keyword>
<organism evidence="1 2">
    <name type="scientific">Bergeyella porcorum</name>
    <dbReference type="NCBI Taxonomy" id="1735111"/>
    <lineage>
        <taxon>Bacteria</taxon>
        <taxon>Pseudomonadati</taxon>
        <taxon>Bacteroidota</taxon>
        <taxon>Flavobacteriia</taxon>
        <taxon>Flavobacteriales</taxon>
        <taxon>Weeksellaceae</taxon>
        <taxon>Bergeyella</taxon>
    </lineage>
</organism>
<name>A0AAU0F8W8_9FLAO</name>
<dbReference type="EMBL" id="CP136426">
    <property type="protein sequence ID" value="WOC52452.1"/>
    <property type="molecule type" value="Genomic_DNA"/>
</dbReference>
<dbReference type="RefSeq" id="WP_327983855.1">
    <property type="nucleotide sequence ID" value="NZ_CP136426.1"/>
</dbReference>
<evidence type="ECO:0008006" key="3">
    <source>
        <dbReference type="Google" id="ProtNLM"/>
    </source>
</evidence>
<dbReference type="AlphaFoldDB" id="A0AAU0F8W8"/>
<sequence>MKKKILFVADKPNWAYHFIIKTWTELMPEFDCYVAFAKDFKSE</sequence>
<evidence type="ECO:0000313" key="2">
    <source>
        <dbReference type="Proteomes" id="UP001432059"/>
    </source>
</evidence>